<protein>
    <submittedName>
        <fullName evidence="2">Uncharacterized protein</fullName>
    </submittedName>
</protein>
<proteinExistence type="predicted"/>
<keyword evidence="1" id="KW-0812">Transmembrane</keyword>
<feature type="non-terminal residue" evidence="2">
    <location>
        <position position="266"/>
    </location>
</feature>
<organism evidence="2">
    <name type="scientific">marine sediment metagenome</name>
    <dbReference type="NCBI Taxonomy" id="412755"/>
    <lineage>
        <taxon>unclassified sequences</taxon>
        <taxon>metagenomes</taxon>
        <taxon>ecological metagenomes</taxon>
    </lineage>
</organism>
<keyword evidence="1" id="KW-1133">Transmembrane helix</keyword>
<keyword evidence="1" id="KW-0472">Membrane</keyword>
<evidence type="ECO:0000313" key="2">
    <source>
        <dbReference type="EMBL" id="GAI60732.1"/>
    </source>
</evidence>
<accession>X1PWS2</accession>
<name>X1PWS2_9ZZZZ</name>
<evidence type="ECO:0000256" key="1">
    <source>
        <dbReference type="SAM" id="Phobius"/>
    </source>
</evidence>
<sequence length="266" mass="29464">MNITGVEVIRNPGVAMGVVAGEKIELTYDDALRVNAGFDYRGLARTVTLYGAIGNWRQFPEYKPPGVWLPPGFDEILHGEVSIDLPESIEFTPCKASVDIPITSEISPGTDYDLYVKIKEYPGVGMPRVENVITITGMKPTFELLEETIYPYAYVYDGPTEGGTITFTTDPFTPASWIAGRLASHAEDEIKKAGGRMLEMRVYVDKSPLLWTNWQIDVISTPPETTAGLGMSVGIVWWVAIILVILALCLLVVLTYYFIIKPLTYT</sequence>
<gene>
    <name evidence="2" type="ORF">S12H4_01063</name>
</gene>
<dbReference type="EMBL" id="BARW01000188">
    <property type="protein sequence ID" value="GAI60732.1"/>
    <property type="molecule type" value="Genomic_DNA"/>
</dbReference>
<reference evidence="2" key="1">
    <citation type="journal article" date="2014" name="Front. Microbiol.">
        <title>High frequency of phylogenetically diverse reductive dehalogenase-homologous genes in deep subseafloor sedimentary metagenomes.</title>
        <authorList>
            <person name="Kawai M."/>
            <person name="Futagami T."/>
            <person name="Toyoda A."/>
            <person name="Takaki Y."/>
            <person name="Nishi S."/>
            <person name="Hori S."/>
            <person name="Arai W."/>
            <person name="Tsubouchi T."/>
            <person name="Morono Y."/>
            <person name="Uchiyama I."/>
            <person name="Ito T."/>
            <person name="Fujiyama A."/>
            <person name="Inagaki F."/>
            <person name="Takami H."/>
        </authorList>
    </citation>
    <scope>NUCLEOTIDE SEQUENCE</scope>
    <source>
        <strain evidence="2">Expedition CK06-06</strain>
    </source>
</reference>
<feature type="transmembrane region" description="Helical" evidence="1">
    <location>
        <begin position="235"/>
        <end position="259"/>
    </location>
</feature>
<dbReference type="AlphaFoldDB" id="X1PWS2"/>
<comment type="caution">
    <text evidence="2">The sequence shown here is derived from an EMBL/GenBank/DDBJ whole genome shotgun (WGS) entry which is preliminary data.</text>
</comment>